<feature type="region of interest" description="Disordered" evidence="1">
    <location>
        <begin position="1"/>
        <end position="30"/>
    </location>
</feature>
<keyword evidence="2" id="KW-0238">DNA-binding</keyword>
<keyword evidence="3" id="KW-1185">Reference proteome</keyword>
<dbReference type="Proteomes" id="UP000325081">
    <property type="component" value="Unassembled WGS sequence"/>
</dbReference>
<sequence length="145" mass="16648">LEPSRHASIQSHLPKAEDEGPGKSRKVTQYRNPIFKEKPHMSVKASIPIFYRDQSLLSPSMIGNPIQYWSQLSSSSGSSSSFHSSNPCSSYLAPIRRIQKSDDPHHNLCPTSIHFRDFRFFEVRLRRGHKQLMKKKNTEARLAFP</sequence>
<name>A0A5A7PZS7_STRAF</name>
<dbReference type="GO" id="GO:0003677">
    <property type="term" value="F:DNA binding"/>
    <property type="evidence" value="ECO:0007669"/>
    <property type="project" value="UniProtKB-KW"/>
</dbReference>
<protein>
    <submittedName>
        <fullName evidence="2">Basic helix-loop-helix (BHLH) DNA-bindingsuperfamily protein</fullName>
    </submittedName>
</protein>
<accession>A0A5A7PZS7</accession>
<comment type="caution">
    <text evidence="2">The sequence shown here is derived from an EMBL/GenBank/DDBJ whole genome shotgun (WGS) entry which is preliminary data.</text>
</comment>
<evidence type="ECO:0000313" key="3">
    <source>
        <dbReference type="Proteomes" id="UP000325081"/>
    </source>
</evidence>
<proteinExistence type="predicted"/>
<evidence type="ECO:0000256" key="1">
    <source>
        <dbReference type="SAM" id="MobiDB-lite"/>
    </source>
</evidence>
<feature type="non-terminal residue" evidence="2">
    <location>
        <position position="1"/>
    </location>
</feature>
<reference evidence="3" key="1">
    <citation type="journal article" date="2019" name="Curr. Biol.">
        <title>Genome Sequence of Striga asiatica Provides Insight into the Evolution of Plant Parasitism.</title>
        <authorList>
            <person name="Yoshida S."/>
            <person name="Kim S."/>
            <person name="Wafula E.K."/>
            <person name="Tanskanen J."/>
            <person name="Kim Y.M."/>
            <person name="Honaas L."/>
            <person name="Yang Z."/>
            <person name="Spallek T."/>
            <person name="Conn C.E."/>
            <person name="Ichihashi Y."/>
            <person name="Cheong K."/>
            <person name="Cui S."/>
            <person name="Der J.P."/>
            <person name="Gundlach H."/>
            <person name="Jiao Y."/>
            <person name="Hori C."/>
            <person name="Ishida J.K."/>
            <person name="Kasahara H."/>
            <person name="Kiba T."/>
            <person name="Kim M.S."/>
            <person name="Koo N."/>
            <person name="Laohavisit A."/>
            <person name="Lee Y.H."/>
            <person name="Lumba S."/>
            <person name="McCourt P."/>
            <person name="Mortimer J.C."/>
            <person name="Mutuku J.M."/>
            <person name="Nomura T."/>
            <person name="Sasaki-Sekimoto Y."/>
            <person name="Seto Y."/>
            <person name="Wang Y."/>
            <person name="Wakatake T."/>
            <person name="Sakakibara H."/>
            <person name="Demura T."/>
            <person name="Yamaguchi S."/>
            <person name="Yoneyama K."/>
            <person name="Manabe R.I."/>
            <person name="Nelson D.C."/>
            <person name="Schulman A.H."/>
            <person name="Timko M.P."/>
            <person name="dePamphilis C.W."/>
            <person name="Choi D."/>
            <person name="Shirasu K."/>
        </authorList>
    </citation>
    <scope>NUCLEOTIDE SEQUENCE [LARGE SCALE GENOMIC DNA]</scope>
    <source>
        <strain evidence="3">cv. UVA1</strain>
    </source>
</reference>
<dbReference type="EMBL" id="BKCP01005461">
    <property type="protein sequence ID" value="GER38274.1"/>
    <property type="molecule type" value="Genomic_DNA"/>
</dbReference>
<organism evidence="2 3">
    <name type="scientific">Striga asiatica</name>
    <name type="common">Asiatic witchweed</name>
    <name type="synonym">Buchnera asiatica</name>
    <dbReference type="NCBI Taxonomy" id="4170"/>
    <lineage>
        <taxon>Eukaryota</taxon>
        <taxon>Viridiplantae</taxon>
        <taxon>Streptophyta</taxon>
        <taxon>Embryophyta</taxon>
        <taxon>Tracheophyta</taxon>
        <taxon>Spermatophyta</taxon>
        <taxon>Magnoliopsida</taxon>
        <taxon>eudicotyledons</taxon>
        <taxon>Gunneridae</taxon>
        <taxon>Pentapetalae</taxon>
        <taxon>asterids</taxon>
        <taxon>lamiids</taxon>
        <taxon>Lamiales</taxon>
        <taxon>Orobanchaceae</taxon>
        <taxon>Buchnereae</taxon>
        <taxon>Striga</taxon>
    </lineage>
</organism>
<evidence type="ECO:0000313" key="2">
    <source>
        <dbReference type="EMBL" id="GER38274.1"/>
    </source>
</evidence>
<dbReference type="AlphaFoldDB" id="A0A5A7PZS7"/>
<gene>
    <name evidence="2" type="ORF">STAS_14785</name>
</gene>
<feature type="non-terminal residue" evidence="2">
    <location>
        <position position="145"/>
    </location>
</feature>